<feature type="domain" description="Post-SET" evidence="4">
    <location>
        <begin position="119"/>
        <end position="135"/>
    </location>
</feature>
<dbReference type="KEGG" id="spir:CWM47_16800"/>
<feature type="domain" description="SET" evidence="3">
    <location>
        <begin position="4"/>
        <end position="112"/>
    </location>
</feature>
<evidence type="ECO:0000313" key="5">
    <source>
        <dbReference type="EMBL" id="AUD03346.1"/>
    </source>
</evidence>
<dbReference type="InterPro" id="IPR046341">
    <property type="entry name" value="SET_dom_sf"/>
</dbReference>
<evidence type="ECO:0000256" key="1">
    <source>
        <dbReference type="ARBA" id="ARBA00022679"/>
    </source>
</evidence>
<keyword evidence="6" id="KW-1185">Reference proteome</keyword>
<proteinExistence type="predicted"/>
<keyword evidence="1" id="KW-0808">Transferase</keyword>
<protein>
    <recommendedName>
        <fullName evidence="7">SET domain-containing protein-lysine N-methyltransferase</fullName>
    </recommendedName>
</protein>
<dbReference type="OrthoDB" id="166979at2"/>
<dbReference type="Proteomes" id="UP000232883">
    <property type="component" value="Chromosome"/>
</dbReference>
<dbReference type="GO" id="GO:0016740">
    <property type="term" value="F:transferase activity"/>
    <property type="evidence" value="ECO:0007669"/>
    <property type="project" value="UniProtKB-KW"/>
</dbReference>
<dbReference type="Gene3D" id="2.170.270.10">
    <property type="entry name" value="SET domain"/>
    <property type="match status" value="1"/>
</dbReference>
<sequence>MIHPDTYVHNTTKGLGLFAKRRFERGEIIWIIDDIDAKLALPHYFALDALQQKKLNIYSYLDNQNRVIIPWDEGKYVNHSCAPNSTGLLEFDNISVALRTIEPDEEIVEDYSSYYGHFESFICYCGASSCRGFVTQNRPFQAELRLTLAEIAPALLSMPQTLLTIQSSENDLFLSTLQNVTFLAKS</sequence>
<dbReference type="PROSITE" id="PS50868">
    <property type="entry name" value="POST_SET"/>
    <property type="match status" value="1"/>
</dbReference>
<evidence type="ECO:0000313" key="6">
    <source>
        <dbReference type="Proteomes" id="UP000232883"/>
    </source>
</evidence>
<organism evidence="5 6">
    <name type="scientific">Spirosoma pollinicola</name>
    <dbReference type="NCBI Taxonomy" id="2057025"/>
    <lineage>
        <taxon>Bacteria</taxon>
        <taxon>Pseudomonadati</taxon>
        <taxon>Bacteroidota</taxon>
        <taxon>Cytophagia</taxon>
        <taxon>Cytophagales</taxon>
        <taxon>Cytophagaceae</taxon>
        <taxon>Spirosoma</taxon>
    </lineage>
</organism>
<gene>
    <name evidence="5" type="ORF">CWM47_16800</name>
</gene>
<evidence type="ECO:0000259" key="3">
    <source>
        <dbReference type="PROSITE" id="PS50280"/>
    </source>
</evidence>
<reference evidence="5 6" key="1">
    <citation type="submission" date="2017-11" db="EMBL/GenBank/DDBJ databases">
        <title>Taxonomic description and genome sequences of Spirosoma HA7 sp. nov., isolated from pollen microhabitat of Corylus avellana.</title>
        <authorList>
            <person name="Ambika Manirajan B."/>
            <person name="Suarez C."/>
            <person name="Ratering S."/>
            <person name="Geissler-Plaum R."/>
            <person name="Cardinale M."/>
            <person name="Sylvia S."/>
        </authorList>
    </citation>
    <scope>NUCLEOTIDE SEQUENCE [LARGE SCALE GENOMIC DNA]</scope>
    <source>
        <strain evidence="5 6">HA7</strain>
    </source>
</reference>
<dbReference type="SUPFAM" id="SSF82199">
    <property type="entry name" value="SET domain"/>
    <property type="match status" value="1"/>
</dbReference>
<accession>A0A2K8Z0C9</accession>
<dbReference type="Pfam" id="PF00856">
    <property type="entry name" value="SET"/>
    <property type="match status" value="1"/>
</dbReference>
<evidence type="ECO:0000256" key="2">
    <source>
        <dbReference type="ARBA" id="ARBA00022691"/>
    </source>
</evidence>
<dbReference type="AlphaFoldDB" id="A0A2K8Z0C9"/>
<evidence type="ECO:0008006" key="7">
    <source>
        <dbReference type="Google" id="ProtNLM"/>
    </source>
</evidence>
<name>A0A2K8Z0C9_9BACT</name>
<dbReference type="InterPro" id="IPR003616">
    <property type="entry name" value="Post-SET_dom"/>
</dbReference>
<dbReference type="RefSeq" id="WP_100989414.1">
    <property type="nucleotide sequence ID" value="NZ_CP025096.1"/>
</dbReference>
<keyword evidence="2" id="KW-0949">S-adenosyl-L-methionine</keyword>
<dbReference type="InterPro" id="IPR001214">
    <property type="entry name" value="SET_dom"/>
</dbReference>
<dbReference type="PROSITE" id="PS50280">
    <property type="entry name" value="SET"/>
    <property type="match status" value="1"/>
</dbReference>
<evidence type="ECO:0000259" key="4">
    <source>
        <dbReference type="PROSITE" id="PS50868"/>
    </source>
</evidence>
<dbReference type="EMBL" id="CP025096">
    <property type="protein sequence ID" value="AUD03346.1"/>
    <property type="molecule type" value="Genomic_DNA"/>
</dbReference>